<organism evidence="6 7">
    <name type="scientific">Methylobacter tundripaludum</name>
    <dbReference type="NCBI Taxonomy" id="173365"/>
    <lineage>
        <taxon>Bacteria</taxon>
        <taxon>Pseudomonadati</taxon>
        <taxon>Pseudomonadota</taxon>
        <taxon>Gammaproteobacteria</taxon>
        <taxon>Methylococcales</taxon>
        <taxon>Methylococcaceae</taxon>
        <taxon>Methylobacter</taxon>
    </lineage>
</organism>
<dbReference type="RefSeq" id="WP_104428797.1">
    <property type="nucleotide sequence ID" value="NZ_PTIZ01000005.1"/>
</dbReference>
<feature type="transmembrane region" description="Helical" evidence="5">
    <location>
        <begin position="32"/>
        <end position="55"/>
    </location>
</feature>
<dbReference type="AlphaFoldDB" id="A0A2S6HDK7"/>
<evidence type="ECO:0000313" key="7">
    <source>
        <dbReference type="Proteomes" id="UP000240010"/>
    </source>
</evidence>
<accession>A0A2S6HDK7</accession>
<evidence type="ECO:0000256" key="2">
    <source>
        <dbReference type="ARBA" id="ARBA00022692"/>
    </source>
</evidence>
<keyword evidence="2 5" id="KW-0812">Transmembrane</keyword>
<dbReference type="Proteomes" id="UP000240010">
    <property type="component" value="Unassembled WGS sequence"/>
</dbReference>
<dbReference type="InterPro" id="IPR021147">
    <property type="entry name" value="DUF697"/>
</dbReference>
<protein>
    <submittedName>
        <fullName evidence="6">Uncharacterized protein (DUF697 family)</fullName>
    </submittedName>
</protein>
<keyword evidence="4 5" id="KW-0472">Membrane</keyword>
<feature type="transmembrane region" description="Helical" evidence="5">
    <location>
        <begin position="76"/>
        <end position="97"/>
    </location>
</feature>
<evidence type="ECO:0000256" key="5">
    <source>
        <dbReference type="SAM" id="Phobius"/>
    </source>
</evidence>
<keyword evidence="3 5" id="KW-1133">Transmembrane helix</keyword>
<reference evidence="6 7" key="1">
    <citation type="submission" date="2018-02" db="EMBL/GenBank/DDBJ databases">
        <title>Subsurface microbial communities from deep shales in Ohio and West Virginia, USA.</title>
        <authorList>
            <person name="Wrighton K."/>
        </authorList>
    </citation>
    <scope>NUCLEOTIDE SEQUENCE [LARGE SCALE GENOMIC DNA]</scope>
    <source>
        <strain evidence="6 7">OWC-DMM</strain>
    </source>
</reference>
<proteinExistence type="predicted"/>
<evidence type="ECO:0000256" key="3">
    <source>
        <dbReference type="ARBA" id="ARBA00022989"/>
    </source>
</evidence>
<dbReference type="Pfam" id="PF05128">
    <property type="entry name" value="DUF697"/>
    <property type="match status" value="1"/>
</dbReference>
<comment type="caution">
    <text evidence="6">The sequence shown here is derived from an EMBL/GenBank/DDBJ whole genome shotgun (WGS) entry which is preliminary data.</text>
</comment>
<gene>
    <name evidence="6" type="ORF">B0F87_1058</name>
</gene>
<comment type="subcellular location">
    <subcellularLocation>
        <location evidence="1">Membrane</location>
        <topology evidence="1">Multi-pass membrane protein</topology>
    </subcellularLocation>
</comment>
<feature type="transmembrane region" description="Helical" evidence="5">
    <location>
        <begin position="103"/>
        <end position="124"/>
    </location>
</feature>
<dbReference type="EMBL" id="PTIZ01000005">
    <property type="protein sequence ID" value="PPK75542.1"/>
    <property type="molecule type" value="Genomic_DNA"/>
</dbReference>
<evidence type="ECO:0000256" key="4">
    <source>
        <dbReference type="ARBA" id="ARBA00023136"/>
    </source>
</evidence>
<sequence>MNATVNEEVTFLAENGIDADATASPVIKRYSLIAAGIGIIPLPLIDTVLISGVQVKMVYDLAKAFDVPFEESRAKALVGSLVGGIAPLGIAGGVASLVRTIPFIGMAAWYFVGPALAFASTYAVGKVFSEHFQTGGTLLTFDADKIRAHYQREFEAALKSKKVNKTLA</sequence>
<evidence type="ECO:0000256" key="1">
    <source>
        <dbReference type="ARBA" id="ARBA00004141"/>
    </source>
</evidence>
<dbReference type="GO" id="GO:0016020">
    <property type="term" value="C:membrane"/>
    <property type="evidence" value="ECO:0007669"/>
    <property type="project" value="UniProtKB-SubCell"/>
</dbReference>
<name>A0A2S6HDK7_9GAMM</name>
<evidence type="ECO:0000313" key="6">
    <source>
        <dbReference type="EMBL" id="PPK75542.1"/>
    </source>
</evidence>